<organism evidence="2 3">
    <name type="scientific">Favolaschia claudopus</name>
    <dbReference type="NCBI Taxonomy" id="2862362"/>
    <lineage>
        <taxon>Eukaryota</taxon>
        <taxon>Fungi</taxon>
        <taxon>Dikarya</taxon>
        <taxon>Basidiomycota</taxon>
        <taxon>Agaricomycotina</taxon>
        <taxon>Agaricomycetes</taxon>
        <taxon>Agaricomycetidae</taxon>
        <taxon>Agaricales</taxon>
        <taxon>Marasmiineae</taxon>
        <taxon>Mycenaceae</taxon>
        <taxon>Favolaschia</taxon>
    </lineage>
</organism>
<dbReference type="EMBL" id="JAWWNJ010000050">
    <property type="protein sequence ID" value="KAK7016561.1"/>
    <property type="molecule type" value="Genomic_DNA"/>
</dbReference>
<dbReference type="AlphaFoldDB" id="A0AAW0AU95"/>
<feature type="region of interest" description="Disordered" evidence="1">
    <location>
        <begin position="1"/>
        <end position="37"/>
    </location>
</feature>
<evidence type="ECO:0000256" key="1">
    <source>
        <dbReference type="SAM" id="MobiDB-lite"/>
    </source>
</evidence>
<keyword evidence="3" id="KW-1185">Reference proteome</keyword>
<protein>
    <submittedName>
        <fullName evidence="2">Uncharacterized protein</fullName>
    </submittedName>
</protein>
<proteinExistence type="predicted"/>
<name>A0AAW0AU95_9AGAR</name>
<evidence type="ECO:0000313" key="3">
    <source>
        <dbReference type="Proteomes" id="UP001362999"/>
    </source>
</evidence>
<sequence>MEYIAGEHLKKAESDAEDKAKKDKERAEKEAEKAKANQSILGTKLMKNPHIISSALKGPPKIPSIFLMSLHHDVHFPLHWWSDRVVRDAFENAGSIPAHQIDAEQTASLVKPEKVFVVDVPKAIKMLGEEPSRPILSPNEWRAASQNLLEALRLICPPVDPNNPDTKNTHHSEYDLHVKFFANLEEFEAMYEVWYPVERELRKKIFSDGLFSLD</sequence>
<dbReference type="Proteomes" id="UP001362999">
    <property type="component" value="Unassembled WGS sequence"/>
</dbReference>
<comment type="caution">
    <text evidence="2">The sequence shown here is derived from an EMBL/GenBank/DDBJ whole genome shotgun (WGS) entry which is preliminary data.</text>
</comment>
<gene>
    <name evidence="2" type="ORF">R3P38DRAFT_3202749</name>
</gene>
<accession>A0AAW0AU95</accession>
<feature type="compositionally biased region" description="Basic and acidic residues" evidence="1">
    <location>
        <begin position="1"/>
        <end position="35"/>
    </location>
</feature>
<reference evidence="2 3" key="1">
    <citation type="journal article" date="2024" name="J Genomics">
        <title>Draft genome sequencing and assembly of Favolaschia claudopus CIRM-BRFM 2984 isolated from oak limbs.</title>
        <authorList>
            <person name="Navarro D."/>
            <person name="Drula E."/>
            <person name="Chaduli D."/>
            <person name="Cazenave R."/>
            <person name="Ahrendt S."/>
            <person name="Wang J."/>
            <person name="Lipzen A."/>
            <person name="Daum C."/>
            <person name="Barry K."/>
            <person name="Grigoriev I.V."/>
            <person name="Favel A."/>
            <person name="Rosso M.N."/>
            <person name="Martin F."/>
        </authorList>
    </citation>
    <scope>NUCLEOTIDE SEQUENCE [LARGE SCALE GENOMIC DNA]</scope>
    <source>
        <strain evidence="2 3">CIRM-BRFM 2984</strain>
    </source>
</reference>
<evidence type="ECO:0000313" key="2">
    <source>
        <dbReference type="EMBL" id="KAK7016561.1"/>
    </source>
</evidence>